<gene>
    <name evidence="2" type="ORF">B0H15DRAFT_953896</name>
</gene>
<accession>A0AAD6TYL3</accession>
<keyword evidence="3" id="KW-1185">Reference proteome</keyword>
<dbReference type="Gene3D" id="3.40.970.10">
    <property type="entry name" value="Ribonuclease H1, N-terminal domain"/>
    <property type="match status" value="1"/>
</dbReference>
<sequence length="172" mass="17749">MSSSAPPTNATTPQTEMAALAAKLQTMSQIASEAQALLTSVLLSTSFVPVPSFVAGIPATPDALAAAFPAAQAVQNYWVVLRGREPGLYLTVTAANAQTSGVPNQYMAKKNGRDEALAFYLANYPAHVKKWVPIPAPVPTAAPINVDTSAPGDVAAPAADTNDWVDTSAPDS</sequence>
<dbReference type="InterPro" id="IPR037056">
    <property type="entry name" value="RNase_H1_N_sf"/>
</dbReference>
<evidence type="ECO:0000313" key="3">
    <source>
        <dbReference type="Proteomes" id="UP001222325"/>
    </source>
</evidence>
<dbReference type="Proteomes" id="UP001222325">
    <property type="component" value="Unassembled WGS sequence"/>
</dbReference>
<proteinExistence type="predicted"/>
<evidence type="ECO:0000256" key="1">
    <source>
        <dbReference type="SAM" id="MobiDB-lite"/>
    </source>
</evidence>
<name>A0AAD6TYL3_9AGAR</name>
<dbReference type="AlphaFoldDB" id="A0AAD6TYL3"/>
<feature type="region of interest" description="Disordered" evidence="1">
    <location>
        <begin position="152"/>
        <end position="172"/>
    </location>
</feature>
<dbReference type="InterPro" id="IPR009027">
    <property type="entry name" value="Ribosomal_bL9/RNase_H1_N"/>
</dbReference>
<dbReference type="SUPFAM" id="SSF55658">
    <property type="entry name" value="L9 N-domain-like"/>
    <property type="match status" value="1"/>
</dbReference>
<protein>
    <submittedName>
        <fullName evidence="2">Uncharacterized protein</fullName>
    </submittedName>
</protein>
<reference evidence="2" key="1">
    <citation type="submission" date="2023-03" db="EMBL/GenBank/DDBJ databases">
        <title>Massive genome expansion in bonnet fungi (Mycena s.s.) driven by repeated elements and novel gene families across ecological guilds.</title>
        <authorList>
            <consortium name="Lawrence Berkeley National Laboratory"/>
            <person name="Harder C.B."/>
            <person name="Miyauchi S."/>
            <person name="Viragh M."/>
            <person name="Kuo A."/>
            <person name="Thoen E."/>
            <person name="Andreopoulos B."/>
            <person name="Lu D."/>
            <person name="Skrede I."/>
            <person name="Drula E."/>
            <person name="Henrissat B."/>
            <person name="Morin E."/>
            <person name="Kohler A."/>
            <person name="Barry K."/>
            <person name="LaButti K."/>
            <person name="Morin E."/>
            <person name="Salamov A."/>
            <person name="Lipzen A."/>
            <person name="Mereny Z."/>
            <person name="Hegedus B."/>
            <person name="Baldrian P."/>
            <person name="Stursova M."/>
            <person name="Weitz H."/>
            <person name="Taylor A."/>
            <person name="Grigoriev I.V."/>
            <person name="Nagy L.G."/>
            <person name="Martin F."/>
            <person name="Kauserud H."/>
        </authorList>
    </citation>
    <scope>NUCLEOTIDE SEQUENCE</scope>
    <source>
        <strain evidence="2">CBHHK173m</strain>
    </source>
</reference>
<organism evidence="2 3">
    <name type="scientific">Mycena belliarum</name>
    <dbReference type="NCBI Taxonomy" id="1033014"/>
    <lineage>
        <taxon>Eukaryota</taxon>
        <taxon>Fungi</taxon>
        <taxon>Dikarya</taxon>
        <taxon>Basidiomycota</taxon>
        <taxon>Agaricomycotina</taxon>
        <taxon>Agaricomycetes</taxon>
        <taxon>Agaricomycetidae</taxon>
        <taxon>Agaricales</taxon>
        <taxon>Marasmiineae</taxon>
        <taxon>Mycenaceae</taxon>
        <taxon>Mycena</taxon>
    </lineage>
</organism>
<comment type="caution">
    <text evidence="2">The sequence shown here is derived from an EMBL/GenBank/DDBJ whole genome shotgun (WGS) entry which is preliminary data.</text>
</comment>
<dbReference type="EMBL" id="JARJCN010000058">
    <property type="protein sequence ID" value="KAJ7079809.1"/>
    <property type="molecule type" value="Genomic_DNA"/>
</dbReference>
<evidence type="ECO:0000313" key="2">
    <source>
        <dbReference type="EMBL" id="KAJ7079809.1"/>
    </source>
</evidence>